<evidence type="ECO:0000313" key="3">
    <source>
        <dbReference type="Proteomes" id="UP001168821"/>
    </source>
</evidence>
<proteinExistence type="predicted"/>
<feature type="region of interest" description="Disordered" evidence="1">
    <location>
        <begin position="1"/>
        <end position="22"/>
    </location>
</feature>
<organism evidence="2 3">
    <name type="scientific">Zophobas morio</name>
    <dbReference type="NCBI Taxonomy" id="2755281"/>
    <lineage>
        <taxon>Eukaryota</taxon>
        <taxon>Metazoa</taxon>
        <taxon>Ecdysozoa</taxon>
        <taxon>Arthropoda</taxon>
        <taxon>Hexapoda</taxon>
        <taxon>Insecta</taxon>
        <taxon>Pterygota</taxon>
        <taxon>Neoptera</taxon>
        <taxon>Endopterygota</taxon>
        <taxon>Coleoptera</taxon>
        <taxon>Polyphaga</taxon>
        <taxon>Cucujiformia</taxon>
        <taxon>Tenebrionidae</taxon>
        <taxon>Zophobas</taxon>
    </lineage>
</organism>
<dbReference type="AlphaFoldDB" id="A0AA38HN94"/>
<protein>
    <submittedName>
        <fullName evidence="2">Uncharacterized protein</fullName>
    </submittedName>
</protein>
<evidence type="ECO:0000313" key="2">
    <source>
        <dbReference type="EMBL" id="KAJ3640459.1"/>
    </source>
</evidence>
<comment type="caution">
    <text evidence="2">The sequence shown here is derived from an EMBL/GenBank/DDBJ whole genome shotgun (WGS) entry which is preliminary data.</text>
</comment>
<reference evidence="2" key="1">
    <citation type="journal article" date="2023" name="G3 (Bethesda)">
        <title>Whole genome assemblies of Zophobas morio and Tenebrio molitor.</title>
        <authorList>
            <person name="Kaur S."/>
            <person name="Stinson S.A."/>
            <person name="diCenzo G.C."/>
        </authorList>
    </citation>
    <scope>NUCLEOTIDE SEQUENCE</scope>
    <source>
        <strain evidence="2">QUZm001</strain>
    </source>
</reference>
<name>A0AA38HN94_9CUCU</name>
<sequence>MARAKSAAPNSPIPRNNTSIPGNMHFRDKELVHQQDIVNAFADFFSSVFTSDIPCDNSTFEKSKVLYQKAYDELMSLLHVAPESDRKLF</sequence>
<dbReference type="EMBL" id="JALNTZ010000010">
    <property type="protein sequence ID" value="KAJ3640459.1"/>
    <property type="molecule type" value="Genomic_DNA"/>
</dbReference>
<accession>A0AA38HN94</accession>
<keyword evidence="3" id="KW-1185">Reference proteome</keyword>
<dbReference type="Proteomes" id="UP001168821">
    <property type="component" value="Unassembled WGS sequence"/>
</dbReference>
<evidence type="ECO:0000256" key="1">
    <source>
        <dbReference type="SAM" id="MobiDB-lite"/>
    </source>
</evidence>
<gene>
    <name evidence="2" type="ORF">Zmor_003753</name>
</gene>